<comment type="caution">
    <text evidence="1">The sequence shown here is derived from an EMBL/GenBank/DDBJ whole genome shotgun (WGS) entry which is preliminary data.</text>
</comment>
<keyword evidence="2" id="KW-1185">Reference proteome</keyword>
<dbReference type="InterPro" id="IPR011050">
    <property type="entry name" value="Pectin_lyase_fold/virulence"/>
</dbReference>
<dbReference type="AlphaFoldDB" id="A0A2T7BID4"/>
<evidence type="ECO:0000313" key="1">
    <source>
        <dbReference type="EMBL" id="PUZ26050.1"/>
    </source>
</evidence>
<dbReference type="EMBL" id="QCYK01000002">
    <property type="protein sequence ID" value="PUZ26050.1"/>
    <property type="molecule type" value="Genomic_DNA"/>
</dbReference>
<gene>
    <name evidence="1" type="ORF">DCC81_17565</name>
</gene>
<evidence type="ECO:0008006" key="3">
    <source>
        <dbReference type="Google" id="ProtNLM"/>
    </source>
</evidence>
<name>A0A2T7BID4_9BACT</name>
<dbReference type="Proteomes" id="UP000244450">
    <property type="component" value="Unassembled WGS sequence"/>
</dbReference>
<sequence length="159" mass="18100">MKKQYAIIKTLTFNEIKRDDVILLSHCLIKSIDLLAADGFRGTVVIEDSIIEDMQIHSCWFTEGLVLRNCVVHGYVQYEMGGHNYRPFVMEGNVFTGFVDFSFCQFLDRVIIRDNVFMRGTNLLGNREDKSAVTFETEPEVEGNAGRMDLDVDFEGEGA</sequence>
<proteinExistence type="predicted"/>
<dbReference type="OrthoDB" id="1097343at2"/>
<reference evidence="1 2" key="1">
    <citation type="submission" date="2018-04" db="EMBL/GenBank/DDBJ databases">
        <title>Chitinophaga fuyangensis sp. nov., isolated from soil in a chemical factory.</title>
        <authorList>
            <person name="Chen K."/>
        </authorList>
    </citation>
    <scope>NUCLEOTIDE SEQUENCE [LARGE SCALE GENOMIC DNA]</scope>
    <source>
        <strain evidence="1 2">LY-1</strain>
    </source>
</reference>
<dbReference type="RefSeq" id="WP_108687887.1">
    <property type="nucleotide sequence ID" value="NZ_QCYK01000002.1"/>
</dbReference>
<organism evidence="1 2">
    <name type="scientific">Chitinophaga parva</name>
    <dbReference type="NCBI Taxonomy" id="2169414"/>
    <lineage>
        <taxon>Bacteria</taxon>
        <taxon>Pseudomonadati</taxon>
        <taxon>Bacteroidota</taxon>
        <taxon>Chitinophagia</taxon>
        <taxon>Chitinophagales</taxon>
        <taxon>Chitinophagaceae</taxon>
        <taxon>Chitinophaga</taxon>
    </lineage>
</organism>
<accession>A0A2T7BID4</accession>
<evidence type="ECO:0000313" key="2">
    <source>
        <dbReference type="Proteomes" id="UP000244450"/>
    </source>
</evidence>
<dbReference type="SUPFAM" id="SSF51126">
    <property type="entry name" value="Pectin lyase-like"/>
    <property type="match status" value="1"/>
</dbReference>
<protein>
    <recommendedName>
        <fullName evidence="3">Right handed beta helix domain-containing protein</fullName>
    </recommendedName>
</protein>